<proteinExistence type="inferred from homology"/>
<reference evidence="7" key="1">
    <citation type="submission" date="2023-10" db="EMBL/GenBank/DDBJ databases">
        <title>Chromosome-level genome of the transformable northern wattle, Acacia crassicarpa.</title>
        <authorList>
            <person name="Massaro I."/>
            <person name="Sinha N.R."/>
            <person name="Poethig S."/>
            <person name="Leichty A.R."/>
        </authorList>
    </citation>
    <scope>NUCLEOTIDE SEQUENCE</scope>
    <source>
        <strain evidence="7">Acra3RX</strain>
        <tissue evidence="7">Leaf</tissue>
    </source>
</reference>
<comment type="similarity">
    <text evidence="2 6">Belongs to the multi antimicrobial extrusion (MATE) (TC 2.A.66.1) family.</text>
</comment>
<feature type="transmembrane region" description="Helical" evidence="6">
    <location>
        <begin position="134"/>
        <end position="153"/>
    </location>
</feature>
<evidence type="ECO:0000256" key="1">
    <source>
        <dbReference type="ARBA" id="ARBA00004141"/>
    </source>
</evidence>
<comment type="subcellular location">
    <subcellularLocation>
        <location evidence="1">Membrane</location>
        <topology evidence="1">Multi-pass membrane protein</topology>
    </subcellularLocation>
</comment>
<evidence type="ECO:0000256" key="3">
    <source>
        <dbReference type="ARBA" id="ARBA00022692"/>
    </source>
</evidence>
<feature type="transmembrane region" description="Helical" evidence="6">
    <location>
        <begin position="198"/>
        <end position="219"/>
    </location>
</feature>
<accession>A0AAE1MJ95</accession>
<feature type="transmembrane region" description="Helical" evidence="6">
    <location>
        <begin position="92"/>
        <end position="113"/>
    </location>
</feature>
<protein>
    <recommendedName>
        <fullName evidence="6">Protein DETOXIFICATION</fullName>
    </recommendedName>
    <alternativeName>
        <fullName evidence="6">Multidrug and toxic compound extrusion protein</fullName>
    </alternativeName>
</protein>
<dbReference type="InterPro" id="IPR002528">
    <property type="entry name" value="MATE_fam"/>
</dbReference>
<feature type="transmembrane region" description="Helical" evidence="6">
    <location>
        <begin position="353"/>
        <end position="374"/>
    </location>
</feature>
<keyword evidence="8" id="KW-1185">Reference proteome</keyword>
<dbReference type="GO" id="GO:0016020">
    <property type="term" value="C:membrane"/>
    <property type="evidence" value="ECO:0007669"/>
    <property type="project" value="UniProtKB-SubCell"/>
</dbReference>
<dbReference type="AlphaFoldDB" id="A0AAE1MJ95"/>
<feature type="transmembrane region" description="Helical" evidence="6">
    <location>
        <begin position="271"/>
        <end position="290"/>
    </location>
</feature>
<feature type="transmembrane region" description="Helical" evidence="6">
    <location>
        <begin position="173"/>
        <end position="191"/>
    </location>
</feature>
<evidence type="ECO:0000256" key="6">
    <source>
        <dbReference type="RuleBase" id="RU004914"/>
    </source>
</evidence>
<sequence>METVGGDGLNLETQLLCSQNEETRGRGRGGRGCGCWVRCKREEVVEEGKRQIWLAGPLIGVSLLQYSLQVIAIMFVGHLGNLPLSGASLASSFANVTAFSVLLGMGSALETLCGQAYGAKQYHMLGIHTQRAMLVLLCLSIPLSLILYNTSIILTTLGQHRDISAEAGTFNRWMIPGVFAYGILQCLNRFLQTQNNVFPILVSSGVTTVVHIGFCWVFVFEFGLGSKGTALAISVSYWLNVIVLVGYINVSPSCSKTWHGLSKQAFFNLLSFIKLAVPSAIMICFEYWSFEMVVLLSGLLPNPQLETSVLSISLNTCWMVYMISVGLGGAISTRVANELGSGNSKGAVLAVRVMMTMVICEGSTVAILTILVRNVWGKLYSNDPQVIHYVASMMPLLALSDFLDGFQCVLSGAARGCGWQNLCAFINLGAYYVVGIPCATLFAFFLHIGGMGLWMGIICGLTVQGIALVTVNAWTDWTQEARKAVDLTQKTSTVEEP</sequence>
<keyword evidence="5 6" id="KW-0472">Membrane</keyword>
<organism evidence="7 8">
    <name type="scientific">Acacia crassicarpa</name>
    <name type="common">northern wattle</name>
    <dbReference type="NCBI Taxonomy" id="499986"/>
    <lineage>
        <taxon>Eukaryota</taxon>
        <taxon>Viridiplantae</taxon>
        <taxon>Streptophyta</taxon>
        <taxon>Embryophyta</taxon>
        <taxon>Tracheophyta</taxon>
        <taxon>Spermatophyta</taxon>
        <taxon>Magnoliopsida</taxon>
        <taxon>eudicotyledons</taxon>
        <taxon>Gunneridae</taxon>
        <taxon>Pentapetalae</taxon>
        <taxon>rosids</taxon>
        <taxon>fabids</taxon>
        <taxon>Fabales</taxon>
        <taxon>Fabaceae</taxon>
        <taxon>Caesalpinioideae</taxon>
        <taxon>mimosoid clade</taxon>
        <taxon>Acacieae</taxon>
        <taxon>Acacia</taxon>
    </lineage>
</organism>
<dbReference type="NCBIfam" id="TIGR00797">
    <property type="entry name" value="matE"/>
    <property type="match status" value="1"/>
</dbReference>
<evidence type="ECO:0000313" key="7">
    <source>
        <dbReference type="EMBL" id="KAK4263873.1"/>
    </source>
</evidence>
<dbReference type="GO" id="GO:0015297">
    <property type="term" value="F:antiporter activity"/>
    <property type="evidence" value="ECO:0007669"/>
    <property type="project" value="InterPro"/>
</dbReference>
<evidence type="ECO:0000256" key="2">
    <source>
        <dbReference type="ARBA" id="ARBA00010199"/>
    </source>
</evidence>
<dbReference type="EMBL" id="JAWXYG010000009">
    <property type="protein sequence ID" value="KAK4263873.1"/>
    <property type="molecule type" value="Genomic_DNA"/>
</dbReference>
<keyword evidence="4 6" id="KW-1133">Transmembrane helix</keyword>
<comment type="caution">
    <text evidence="7">The sequence shown here is derived from an EMBL/GenBank/DDBJ whole genome shotgun (WGS) entry which is preliminary data.</text>
</comment>
<evidence type="ECO:0000256" key="5">
    <source>
        <dbReference type="ARBA" id="ARBA00023136"/>
    </source>
</evidence>
<feature type="transmembrane region" description="Helical" evidence="6">
    <location>
        <begin position="58"/>
        <end position="80"/>
    </location>
</feature>
<keyword evidence="3 6" id="KW-0812">Transmembrane</keyword>
<feature type="transmembrane region" description="Helical" evidence="6">
    <location>
        <begin position="386"/>
        <end position="410"/>
    </location>
</feature>
<name>A0AAE1MJ95_9FABA</name>
<feature type="transmembrane region" description="Helical" evidence="6">
    <location>
        <begin position="452"/>
        <end position="474"/>
    </location>
</feature>
<dbReference type="CDD" id="cd13132">
    <property type="entry name" value="MATE_eukaryotic"/>
    <property type="match status" value="1"/>
</dbReference>
<dbReference type="PANTHER" id="PTHR11206">
    <property type="entry name" value="MULTIDRUG RESISTANCE PROTEIN"/>
    <property type="match status" value="1"/>
</dbReference>
<dbReference type="Pfam" id="PF01554">
    <property type="entry name" value="MatE"/>
    <property type="match status" value="2"/>
</dbReference>
<dbReference type="InterPro" id="IPR045069">
    <property type="entry name" value="MATE_euk"/>
</dbReference>
<feature type="transmembrane region" description="Helical" evidence="6">
    <location>
        <begin position="422"/>
        <end position="446"/>
    </location>
</feature>
<feature type="transmembrane region" description="Helical" evidence="6">
    <location>
        <begin position="231"/>
        <end position="250"/>
    </location>
</feature>
<feature type="transmembrane region" description="Helical" evidence="6">
    <location>
        <begin position="310"/>
        <end position="332"/>
    </location>
</feature>
<gene>
    <name evidence="7" type="ORF">QN277_029230</name>
</gene>
<dbReference type="Proteomes" id="UP001293593">
    <property type="component" value="Unassembled WGS sequence"/>
</dbReference>
<evidence type="ECO:0000256" key="4">
    <source>
        <dbReference type="ARBA" id="ARBA00022989"/>
    </source>
</evidence>
<evidence type="ECO:0000313" key="8">
    <source>
        <dbReference type="Proteomes" id="UP001293593"/>
    </source>
</evidence>
<dbReference type="GO" id="GO:0042910">
    <property type="term" value="F:xenobiotic transmembrane transporter activity"/>
    <property type="evidence" value="ECO:0007669"/>
    <property type="project" value="InterPro"/>
</dbReference>
<dbReference type="GO" id="GO:1990961">
    <property type="term" value="P:xenobiotic detoxification by transmembrane export across the plasma membrane"/>
    <property type="evidence" value="ECO:0007669"/>
    <property type="project" value="InterPro"/>
</dbReference>